<dbReference type="OrthoDB" id="9815709at2"/>
<dbReference type="AlphaFoldDB" id="A0A255ZGU1"/>
<dbReference type="PANTHER" id="PTHR47814">
    <property type="entry name" value="PEPTIDYL-TRNA HYDROLASE ARFB"/>
    <property type="match status" value="1"/>
</dbReference>
<gene>
    <name evidence="3" type="ORF">CHX27_13490</name>
</gene>
<dbReference type="Gene3D" id="3.30.160.20">
    <property type="match status" value="1"/>
</dbReference>
<dbReference type="InterPro" id="IPR000352">
    <property type="entry name" value="Pep_chain_release_fac_I"/>
</dbReference>
<dbReference type="RefSeq" id="WP_094487281.1">
    <property type="nucleotide sequence ID" value="NZ_NOXX01000220.1"/>
</dbReference>
<protein>
    <recommendedName>
        <fullName evidence="2">Prokaryotic-type class I peptide chain release factors domain-containing protein</fullName>
    </recommendedName>
</protein>
<dbReference type="GO" id="GO:0003747">
    <property type="term" value="F:translation release factor activity"/>
    <property type="evidence" value="ECO:0007669"/>
    <property type="project" value="InterPro"/>
</dbReference>
<dbReference type="SUPFAM" id="SSF75620">
    <property type="entry name" value="Release factor"/>
    <property type="match status" value="1"/>
</dbReference>
<evidence type="ECO:0000313" key="3">
    <source>
        <dbReference type="EMBL" id="OYQ40686.1"/>
    </source>
</evidence>
<comment type="similarity">
    <text evidence="1">Belongs to the prokaryotic/mitochondrial release factor family.</text>
</comment>
<proteinExistence type="inferred from homology"/>
<accession>A0A255ZGU1</accession>
<evidence type="ECO:0000313" key="4">
    <source>
        <dbReference type="Proteomes" id="UP000216035"/>
    </source>
</evidence>
<sequence length="133" mass="15073">MNTEQILTEIQMQTARSSGAGGQNVNKVETKILIRWSVVNTQAFEPFEKELLLKNLQTSSTQTGDLLVTESSARTQPANKKLAVAKLFKLIQKALHVPKERKATKVPNKAIRARIQAKKMLSERKFLRKRPDF</sequence>
<dbReference type="EMBL" id="NOXX01000220">
    <property type="protein sequence ID" value="OYQ40686.1"/>
    <property type="molecule type" value="Genomic_DNA"/>
</dbReference>
<dbReference type="Pfam" id="PF00472">
    <property type="entry name" value="RF-1"/>
    <property type="match status" value="1"/>
</dbReference>
<keyword evidence="4" id="KW-1185">Reference proteome</keyword>
<organism evidence="3 4">
    <name type="scientific">Flavobacterium aurantiibacter</name>
    <dbReference type="NCBI Taxonomy" id="2023067"/>
    <lineage>
        <taxon>Bacteria</taxon>
        <taxon>Pseudomonadati</taxon>
        <taxon>Bacteroidota</taxon>
        <taxon>Flavobacteriia</taxon>
        <taxon>Flavobacteriales</taxon>
        <taxon>Flavobacteriaceae</taxon>
        <taxon>Flavobacterium</taxon>
    </lineage>
</organism>
<feature type="domain" description="Prokaryotic-type class I peptide chain release factors" evidence="2">
    <location>
        <begin position="16"/>
        <end position="32"/>
    </location>
</feature>
<dbReference type="GO" id="GO:0004045">
    <property type="term" value="F:peptidyl-tRNA hydrolase activity"/>
    <property type="evidence" value="ECO:0007669"/>
    <property type="project" value="TreeGrafter"/>
</dbReference>
<dbReference type="InterPro" id="IPR045853">
    <property type="entry name" value="Pep_chain_release_fac_I_sf"/>
</dbReference>
<dbReference type="GO" id="GO:0043022">
    <property type="term" value="F:ribosome binding"/>
    <property type="evidence" value="ECO:0007669"/>
    <property type="project" value="TreeGrafter"/>
</dbReference>
<dbReference type="PROSITE" id="PS00745">
    <property type="entry name" value="RF_PROK_I"/>
    <property type="match status" value="1"/>
</dbReference>
<reference evidence="3 4" key="1">
    <citation type="submission" date="2017-07" db="EMBL/GenBank/DDBJ databases">
        <title>Flavobacterium cyanobacteriorum sp. nov., isolated from cyanobacterial aggregates in a eutrophic lake.</title>
        <authorList>
            <person name="Cai H."/>
        </authorList>
    </citation>
    <scope>NUCLEOTIDE SEQUENCE [LARGE SCALE GENOMIC DNA]</scope>
    <source>
        <strain evidence="3 4">TH167</strain>
    </source>
</reference>
<evidence type="ECO:0000256" key="1">
    <source>
        <dbReference type="ARBA" id="ARBA00010835"/>
    </source>
</evidence>
<name>A0A255ZGU1_9FLAO</name>
<evidence type="ECO:0000259" key="2">
    <source>
        <dbReference type="PROSITE" id="PS00745"/>
    </source>
</evidence>
<dbReference type="PANTHER" id="PTHR47814:SF1">
    <property type="entry name" value="PEPTIDYL-TRNA HYDROLASE ARFB"/>
    <property type="match status" value="1"/>
</dbReference>
<dbReference type="GO" id="GO:0072344">
    <property type="term" value="P:rescue of stalled ribosome"/>
    <property type="evidence" value="ECO:0007669"/>
    <property type="project" value="TreeGrafter"/>
</dbReference>
<dbReference type="NCBIfam" id="NF006718">
    <property type="entry name" value="PRK09256.1"/>
    <property type="match status" value="1"/>
</dbReference>
<comment type="caution">
    <text evidence="3">The sequence shown here is derived from an EMBL/GenBank/DDBJ whole genome shotgun (WGS) entry which is preliminary data.</text>
</comment>
<dbReference type="Proteomes" id="UP000216035">
    <property type="component" value="Unassembled WGS sequence"/>
</dbReference>